<keyword evidence="3 8" id="KW-1133">Transmembrane helix</keyword>
<dbReference type="EMBL" id="JAFREP010000031">
    <property type="protein sequence ID" value="MBO1322090.1"/>
    <property type="molecule type" value="Genomic_DNA"/>
</dbReference>
<feature type="transmembrane region" description="Helical" evidence="8">
    <location>
        <begin position="6"/>
        <end position="31"/>
    </location>
</feature>
<comment type="caution">
    <text evidence="11">The sequence shown here is derived from an EMBL/GenBank/DDBJ whole genome shotgun (WGS) entry which is preliminary data.</text>
</comment>
<dbReference type="GO" id="GO:0004888">
    <property type="term" value="F:transmembrane signaling receptor activity"/>
    <property type="evidence" value="ECO:0007669"/>
    <property type="project" value="InterPro"/>
</dbReference>
<evidence type="ECO:0000256" key="3">
    <source>
        <dbReference type="ARBA" id="ARBA00022989"/>
    </source>
</evidence>
<evidence type="ECO:0000256" key="2">
    <source>
        <dbReference type="ARBA" id="ARBA00022692"/>
    </source>
</evidence>
<proteinExistence type="inferred from homology"/>
<dbReference type="PROSITE" id="PS50885">
    <property type="entry name" value="HAMP"/>
    <property type="match status" value="1"/>
</dbReference>
<feature type="domain" description="Methyl-accepting transducer" evidence="9">
    <location>
        <begin position="292"/>
        <end position="521"/>
    </location>
</feature>
<reference evidence="11" key="1">
    <citation type="submission" date="2021-03" db="EMBL/GenBank/DDBJ databases">
        <authorList>
            <person name="Wang G."/>
        </authorList>
    </citation>
    <scope>NUCLEOTIDE SEQUENCE</scope>
    <source>
        <strain evidence="11">KCTC 12899</strain>
    </source>
</reference>
<keyword evidence="4 8" id="KW-0472">Membrane</keyword>
<dbReference type="CDD" id="cd06225">
    <property type="entry name" value="HAMP"/>
    <property type="match status" value="1"/>
</dbReference>
<dbReference type="InterPro" id="IPR003660">
    <property type="entry name" value="HAMP_dom"/>
</dbReference>
<dbReference type="PRINTS" id="PR00260">
    <property type="entry name" value="CHEMTRNSDUCR"/>
</dbReference>
<dbReference type="GO" id="GO:0016020">
    <property type="term" value="C:membrane"/>
    <property type="evidence" value="ECO:0007669"/>
    <property type="project" value="UniProtKB-SubCell"/>
</dbReference>
<protein>
    <submittedName>
        <fullName evidence="11">Methyl-accepting chemotaxis protein</fullName>
    </submittedName>
</protein>
<dbReference type="Pfam" id="PF00672">
    <property type="entry name" value="HAMP"/>
    <property type="match status" value="1"/>
</dbReference>
<dbReference type="SMART" id="SM00304">
    <property type="entry name" value="HAMP"/>
    <property type="match status" value="1"/>
</dbReference>
<accession>A0A8J7QQ40</accession>
<dbReference type="RefSeq" id="WP_207862062.1">
    <property type="nucleotide sequence ID" value="NZ_JAFREP010000031.1"/>
</dbReference>
<dbReference type="PANTHER" id="PTHR32089">
    <property type="entry name" value="METHYL-ACCEPTING CHEMOTAXIS PROTEIN MCPB"/>
    <property type="match status" value="1"/>
</dbReference>
<evidence type="ECO:0000256" key="5">
    <source>
        <dbReference type="ARBA" id="ARBA00023224"/>
    </source>
</evidence>
<evidence type="ECO:0000259" key="10">
    <source>
        <dbReference type="PROSITE" id="PS50885"/>
    </source>
</evidence>
<sequence length="558" mass="60176">MDTNKGSLFIYIFGPILLMVVCFGVVAFTAVDVLDRQNSDGLVINLAGRQRMLSQKFTKEVFIEMKNPGMATSSELPRPQQLHVTRQLFEATLKALDQGGTTYSDLGATKEVSTPPTRDNEVKTLLKEVDAKWSTLTSHSELLIGMANRGETVPPKEIDSLKTQSLAVLGTMNKAVGSYQKLSEARVSKLRTILFGGLVLMVLCAGAAFLVVRNRVLRPLKEALDLAEAVSAGDLRRRVNHTRNDEAGRLCQALNQMCDNLSQMVTSIKDHSQDLSDNATGLSSFSDQLNSEAQGLIRKAETLGGFSRDITQTTERVQANFSESTHNISTVAASTEEMSVTAGTIAENSRMVQNASEGAVSSVKNAVDRVDQLRDSARQVDRVVEVIVDISEQTKLLALNATIEAARAGTYGKGFAVVAEEVKLLAQQTNEAINEIRGKIEGIKGATEHTVTEINSIAGVINEVNVLIGNIVNSVQEQKIATQGISQTIAGVSDGFRDVNASVESLADGQSRLNNDVHGVNNSGQELAGAVGQVRERSVRLVNLSDELNGIVKHFELA</sequence>
<evidence type="ECO:0000313" key="12">
    <source>
        <dbReference type="Proteomes" id="UP000664417"/>
    </source>
</evidence>
<dbReference type="InterPro" id="IPR029095">
    <property type="entry name" value="NarX-like_N"/>
</dbReference>
<keyword evidence="5 7" id="KW-0807">Transducer</keyword>
<dbReference type="Pfam" id="PF13675">
    <property type="entry name" value="PilJ"/>
    <property type="match status" value="1"/>
</dbReference>
<keyword evidence="12" id="KW-1185">Reference proteome</keyword>
<comment type="subcellular location">
    <subcellularLocation>
        <location evidence="1">Membrane</location>
        <topology evidence="1">Multi-pass membrane protein</topology>
    </subcellularLocation>
</comment>
<dbReference type="InterPro" id="IPR004089">
    <property type="entry name" value="MCPsignal_dom"/>
</dbReference>
<feature type="transmembrane region" description="Helical" evidence="8">
    <location>
        <begin position="193"/>
        <end position="212"/>
    </location>
</feature>
<evidence type="ECO:0000313" key="11">
    <source>
        <dbReference type="EMBL" id="MBO1322090.1"/>
    </source>
</evidence>
<evidence type="ECO:0000259" key="9">
    <source>
        <dbReference type="PROSITE" id="PS50111"/>
    </source>
</evidence>
<evidence type="ECO:0000256" key="4">
    <source>
        <dbReference type="ARBA" id="ARBA00023136"/>
    </source>
</evidence>
<dbReference type="PANTHER" id="PTHR32089:SF112">
    <property type="entry name" value="LYSOZYME-LIKE PROTEIN-RELATED"/>
    <property type="match status" value="1"/>
</dbReference>
<dbReference type="SMART" id="SM00283">
    <property type="entry name" value="MA"/>
    <property type="match status" value="1"/>
</dbReference>
<name>A0A8J7QQ40_9BACT</name>
<comment type="similarity">
    <text evidence="6">Belongs to the methyl-accepting chemotaxis (MCP) protein family.</text>
</comment>
<dbReference type="InterPro" id="IPR004090">
    <property type="entry name" value="Chemotax_Me-accpt_rcpt"/>
</dbReference>
<organism evidence="11 12">
    <name type="scientific">Acanthopleuribacter pedis</name>
    <dbReference type="NCBI Taxonomy" id="442870"/>
    <lineage>
        <taxon>Bacteria</taxon>
        <taxon>Pseudomonadati</taxon>
        <taxon>Acidobacteriota</taxon>
        <taxon>Holophagae</taxon>
        <taxon>Acanthopleuribacterales</taxon>
        <taxon>Acanthopleuribacteraceae</taxon>
        <taxon>Acanthopleuribacter</taxon>
    </lineage>
</organism>
<keyword evidence="2 8" id="KW-0812">Transmembrane</keyword>
<gene>
    <name evidence="11" type="ORF">J3U88_26675</name>
</gene>
<dbReference type="SUPFAM" id="SSF58104">
    <property type="entry name" value="Methyl-accepting chemotaxis protein (MCP) signaling domain"/>
    <property type="match status" value="1"/>
</dbReference>
<dbReference type="Gene3D" id="1.10.287.950">
    <property type="entry name" value="Methyl-accepting chemotaxis protein"/>
    <property type="match status" value="1"/>
</dbReference>
<dbReference type="AlphaFoldDB" id="A0A8J7QQ40"/>
<dbReference type="Proteomes" id="UP000664417">
    <property type="component" value="Unassembled WGS sequence"/>
</dbReference>
<dbReference type="GO" id="GO:0007165">
    <property type="term" value="P:signal transduction"/>
    <property type="evidence" value="ECO:0007669"/>
    <property type="project" value="UniProtKB-KW"/>
</dbReference>
<evidence type="ECO:0000256" key="6">
    <source>
        <dbReference type="ARBA" id="ARBA00029447"/>
    </source>
</evidence>
<evidence type="ECO:0000256" key="1">
    <source>
        <dbReference type="ARBA" id="ARBA00004141"/>
    </source>
</evidence>
<feature type="domain" description="HAMP" evidence="10">
    <location>
        <begin position="214"/>
        <end position="266"/>
    </location>
</feature>
<evidence type="ECO:0000256" key="8">
    <source>
        <dbReference type="SAM" id="Phobius"/>
    </source>
</evidence>
<evidence type="ECO:0000256" key="7">
    <source>
        <dbReference type="PROSITE-ProRule" id="PRU00284"/>
    </source>
</evidence>
<dbReference type="GO" id="GO:0006935">
    <property type="term" value="P:chemotaxis"/>
    <property type="evidence" value="ECO:0007669"/>
    <property type="project" value="InterPro"/>
</dbReference>
<dbReference type="PROSITE" id="PS50111">
    <property type="entry name" value="CHEMOTAXIS_TRANSDUC_2"/>
    <property type="match status" value="1"/>
</dbReference>
<dbReference type="Pfam" id="PF00015">
    <property type="entry name" value="MCPsignal"/>
    <property type="match status" value="1"/>
</dbReference>